<reference evidence="1 4" key="1">
    <citation type="journal article" date="2017" name="Nat. Microbiol.">
        <title>Natural product diversity associated with the nematode symbionts Photorhabdus and Xenorhabdus.</title>
        <authorList>
            <person name="Tobias N.J."/>
            <person name="Wolff H."/>
            <person name="Djahanschiri B."/>
            <person name="Grundmann F."/>
            <person name="Kronenwerth M."/>
            <person name="Shi Y.M."/>
            <person name="Simonyi S."/>
            <person name="Grun P."/>
            <person name="Shapiro-Ilan D."/>
            <person name="Pidot S.J."/>
            <person name="Stinear T.P."/>
            <person name="Ebersberger I."/>
            <person name="Bode H.B."/>
        </authorList>
    </citation>
    <scope>NUCLEOTIDE SEQUENCE [LARGE SCALE GENOMIC DNA]</scope>
    <source>
        <strain evidence="1 4">DSM 17903</strain>
    </source>
</reference>
<evidence type="ECO:0000313" key="4">
    <source>
        <dbReference type="Proteomes" id="UP000225433"/>
    </source>
</evidence>
<dbReference type="EMBL" id="NJAI01000011">
    <property type="protein sequence ID" value="PHM52008.1"/>
    <property type="molecule type" value="Genomic_DNA"/>
</dbReference>
<dbReference type="Proteomes" id="UP000225433">
    <property type="component" value="Unassembled WGS sequence"/>
</dbReference>
<organism evidence="1 4">
    <name type="scientific">Xenorhabdus hominickii</name>
    <dbReference type="NCBI Taxonomy" id="351679"/>
    <lineage>
        <taxon>Bacteria</taxon>
        <taxon>Pseudomonadati</taxon>
        <taxon>Pseudomonadota</taxon>
        <taxon>Gammaproteobacteria</taxon>
        <taxon>Enterobacterales</taxon>
        <taxon>Morganellaceae</taxon>
        <taxon>Xenorhabdus</taxon>
    </lineage>
</organism>
<dbReference type="EMBL" id="NJAI01000007">
    <property type="protein sequence ID" value="PHM52968.1"/>
    <property type="molecule type" value="Genomic_DNA"/>
</dbReference>
<gene>
    <name evidence="3" type="ORF">Xhom_03763</name>
    <name evidence="2" type="ORF">Xhom_03850</name>
    <name evidence="1" type="ORF">Xhom_04657</name>
</gene>
<dbReference type="AlphaFoldDB" id="A0A2G0PYH2"/>
<dbReference type="EMBL" id="NJAI01000006">
    <property type="protein sequence ID" value="PHM53762.1"/>
    <property type="molecule type" value="Genomic_DNA"/>
</dbReference>
<proteinExistence type="predicted"/>
<name>A0A2G0PYH2_XENHO</name>
<accession>A0A2G0PYH2</accession>
<protein>
    <submittedName>
        <fullName evidence="1">Uncharacterized protein</fullName>
    </submittedName>
</protein>
<comment type="caution">
    <text evidence="1">The sequence shown here is derived from an EMBL/GenBank/DDBJ whole genome shotgun (WGS) entry which is preliminary data.</text>
</comment>
<evidence type="ECO:0000313" key="2">
    <source>
        <dbReference type="EMBL" id="PHM52968.1"/>
    </source>
</evidence>
<evidence type="ECO:0000313" key="3">
    <source>
        <dbReference type="EMBL" id="PHM53762.1"/>
    </source>
</evidence>
<evidence type="ECO:0000313" key="1">
    <source>
        <dbReference type="EMBL" id="PHM52008.1"/>
    </source>
</evidence>
<sequence>MEMLIPFIPYFLGCGFGELKTLMSGGNFEPPE</sequence>